<sequence>MSVDVPATPAAPATPVAEPVVAALAVDVPTPVSPIDSAKAQIFAAKDQAIGQVSAWKVDVTTAVAGQVDVAKELTGATRLQIKRVGTMVWTTVKQPVAEAIQVLIDANSSKGTPLRSIISDARASVNTTLYNVQVSTKESQEAVVQSLVPVQESLVVAQEHAIKFNVFRKAYPAVVVGGAAAIIGLPTLLRRGKVYGGVYAVAAAGLTGGAMYAADEVEKCLRR</sequence>
<proteinExistence type="predicted"/>
<gene>
    <name evidence="2" type="ORF">SPRG_11991</name>
</gene>
<evidence type="ECO:0000313" key="2">
    <source>
        <dbReference type="EMBL" id="KDO22854.1"/>
    </source>
</evidence>
<dbReference type="Proteomes" id="UP000030745">
    <property type="component" value="Unassembled WGS sequence"/>
</dbReference>
<keyword evidence="1" id="KW-0812">Transmembrane</keyword>
<evidence type="ECO:0000256" key="1">
    <source>
        <dbReference type="SAM" id="Phobius"/>
    </source>
</evidence>
<reference evidence="2 3" key="1">
    <citation type="journal article" date="2013" name="PLoS Genet.">
        <title>Distinctive expansion of potential virulence genes in the genome of the oomycete fish pathogen Saprolegnia parasitica.</title>
        <authorList>
            <person name="Jiang R.H."/>
            <person name="de Bruijn I."/>
            <person name="Haas B.J."/>
            <person name="Belmonte R."/>
            <person name="Lobach L."/>
            <person name="Christie J."/>
            <person name="van den Ackerveken G."/>
            <person name="Bottin A."/>
            <person name="Bulone V."/>
            <person name="Diaz-Moreno S.M."/>
            <person name="Dumas B."/>
            <person name="Fan L."/>
            <person name="Gaulin E."/>
            <person name="Govers F."/>
            <person name="Grenville-Briggs L.J."/>
            <person name="Horner N.R."/>
            <person name="Levin J.Z."/>
            <person name="Mammella M."/>
            <person name="Meijer H.J."/>
            <person name="Morris P."/>
            <person name="Nusbaum C."/>
            <person name="Oome S."/>
            <person name="Phillips A.J."/>
            <person name="van Rooyen D."/>
            <person name="Rzeszutek E."/>
            <person name="Saraiva M."/>
            <person name="Secombes C.J."/>
            <person name="Seidl M.F."/>
            <person name="Snel B."/>
            <person name="Stassen J.H."/>
            <person name="Sykes S."/>
            <person name="Tripathy S."/>
            <person name="van den Berg H."/>
            <person name="Vega-Arreguin J.C."/>
            <person name="Wawra S."/>
            <person name="Young S.K."/>
            <person name="Zeng Q."/>
            <person name="Dieguez-Uribeondo J."/>
            <person name="Russ C."/>
            <person name="Tyler B.M."/>
            <person name="van West P."/>
        </authorList>
    </citation>
    <scope>NUCLEOTIDE SEQUENCE [LARGE SCALE GENOMIC DNA]</scope>
    <source>
        <strain evidence="2 3">CBS 223.65</strain>
    </source>
</reference>
<organism evidence="2 3">
    <name type="scientific">Saprolegnia parasitica (strain CBS 223.65)</name>
    <dbReference type="NCBI Taxonomy" id="695850"/>
    <lineage>
        <taxon>Eukaryota</taxon>
        <taxon>Sar</taxon>
        <taxon>Stramenopiles</taxon>
        <taxon>Oomycota</taxon>
        <taxon>Saprolegniomycetes</taxon>
        <taxon>Saprolegniales</taxon>
        <taxon>Saprolegniaceae</taxon>
        <taxon>Saprolegnia</taxon>
    </lineage>
</organism>
<dbReference type="RefSeq" id="XP_012206411.1">
    <property type="nucleotide sequence ID" value="XM_012351021.1"/>
</dbReference>
<accession>A0A067BWF3</accession>
<dbReference type="OrthoDB" id="69789at2759"/>
<name>A0A067BWF3_SAPPC</name>
<protein>
    <recommendedName>
        <fullName evidence="4">MICOS complex subunit</fullName>
    </recommendedName>
</protein>
<evidence type="ECO:0008006" key="4">
    <source>
        <dbReference type="Google" id="ProtNLM"/>
    </source>
</evidence>
<keyword evidence="1" id="KW-0472">Membrane</keyword>
<keyword evidence="3" id="KW-1185">Reference proteome</keyword>
<dbReference type="AlphaFoldDB" id="A0A067BWF3"/>
<dbReference type="KEGG" id="spar:SPRG_11991"/>
<feature type="transmembrane region" description="Helical" evidence="1">
    <location>
        <begin position="171"/>
        <end position="190"/>
    </location>
</feature>
<keyword evidence="1" id="KW-1133">Transmembrane helix</keyword>
<dbReference type="GeneID" id="24133993"/>
<evidence type="ECO:0000313" key="3">
    <source>
        <dbReference type="Proteomes" id="UP000030745"/>
    </source>
</evidence>
<dbReference type="VEuPathDB" id="FungiDB:SPRG_11991"/>
<feature type="transmembrane region" description="Helical" evidence="1">
    <location>
        <begin position="196"/>
        <end position="215"/>
    </location>
</feature>
<dbReference type="EMBL" id="KK583261">
    <property type="protein sequence ID" value="KDO22854.1"/>
    <property type="molecule type" value="Genomic_DNA"/>
</dbReference>